<feature type="transmembrane region" description="Helical" evidence="7">
    <location>
        <begin position="54"/>
        <end position="78"/>
    </location>
</feature>
<dbReference type="Pfam" id="PF13520">
    <property type="entry name" value="AA_permease_2"/>
    <property type="match status" value="1"/>
</dbReference>
<dbReference type="PANTHER" id="PTHR45649">
    <property type="entry name" value="AMINO-ACID PERMEASE BAT1"/>
    <property type="match status" value="1"/>
</dbReference>
<evidence type="ECO:0000256" key="3">
    <source>
        <dbReference type="ARBA" id="ARBA00022692"/>
    </source>
</evidence>
<reference evidence="9" key="1">
    <citation type="submission" date="2016-05" db="EMBL/GenBank/DDBJ databases">
        <title>Comparative genomics of biotechnologically important yeasts.</title>
        <authorList>
            <consortium name="DOE Joint Genome Institute"/>
            <person name="Riley R."/>
            <person name="Haridas S."/>
            <person name="Wolfe K.H."/>
            <person name="Lopes M.R."/>
            <person name="Hittinger C.T."/>
            <person name="Goker M."/>
            <person name="Salamov A."/>
            <person name="Wisecaver J."/>
            <person name="Long T.M."/>
            <person name="Aerts A.L."/>
            <person name="Barry K."/>
            <person name="Choi C."/>
            <person name="Clum A."/>
            <person name="Coughlan A.Y."/>
            <person name="Deshpande S."/>
            <person name="Douglass A.P."/>
            <person name="Hanson S.J."/>
            <person name="Klenk H.-P."/>
            <person name="Labutti K."/>
            <person name="Lapidus A."/>
            <person name="Lindquist E."/>
            <person name="Lipzen A."/>
            <person name="Meier-Kolthoff J.P."/>
            <person name="Ohm R.A."/>
            <person name="Otillar R.P."/>
            <person name="Pangilinan J."/>
            <person name="Peng Y."/>
            <person name="Rokas A."/>
            <person name="Rosa C.A."/>
            <person name="Scheuner C."/>
            <person name="Sibirny A.A."/>
            <person name="Slot J.C."/>
            <person name="Stielow J.B."/>
            <person name="Sun H."/>
            <person name="Kurtzman C.P."/>
            <person name="Blackwell M."/>
            <person name="Grigoriev I.V."/>
            <person name="Jeffries T.W."/>
        </authorList>
    </citation>
    <scope>NUCLEOTIDE SEQUENCE [LARGE SCALE GENOMIC DNA]</scope>
    <source>
        <strain evidence="9">DSM 1968</strain>
    </source>
</reference>
<keyword evidence="4 7" id="KW-1133">Transmembrane helix</keyword>
<feature type="transmembrane region" description="Helical" evidence="7">
    <location>
        <begin position="340"/>
        <end position="363"/>
    </location>
</feature>
<dbReference type="GeneID" id="30967881"/>
<evidence type="ECO:0000256" key="2">
    <source>
        <dbReference type="ARBA" id="ARBA00022448"/>
    </source>
</evidence>
<feature type="transmembrane region" description="Helical" evidence="7">
    <location>
        <begin position="179"/>
        <end position="198"/>
    </location>
</feature>
<dbReference type="PIRSF" id="PIRSF006060">
    <property type="entry name" value="AA_transporter"/>
    <property type="match status" value="1"/>
</dbReference>
<feature type="transmembrane region" description="Helical" evidence="7">
    <location>
        <begin position="288"/>
        <end position="312"/>
    </location>
</feature>
<name>A0A1D2VNT3_9ASCO</name>
<dbReference type="GO" id="GO:0015101">
    <property type="term" value="F:organic cation transmembrane transporter activity"/>
    <property type="evidence" value="ECO:0007669"/>
    <property type="project" value="UniProtKB-ARBA"/>
</dbReference>
<feature type="transmembrane region" description="Helical" evidence="7">
    <location>
        <begin position="205"/>
        <end position="224"/>
    </location>
</feature>
<dbReference type="EMBL" id="KV454475">
    <property type="protein sequence ID" value="ODV63268.1"/>
    <property type="molecule type" value="Genomic_DNA"/>
</dbReference>
<dbReference type="Gene3D" id="1.20.1740.10">
    <property type="entry name" value="Amino acid/polyamine transporter I"/>
    <property type="match status" value="1"/>
</dbReference>
<feature type="transmembrane region" description="Helical" evidence="7">
    <location>
        <begin position="393"/>
        <end position="412"/>
    </location>
</feature>
<keyword evidence="2" id="KW-0813">Transport</keyword>
<evidence type="ECO:0000313" key="8">
    <source>
        <dbReference type="EMBL" id="ODV63268.1"/>
    </source>
</evidence>
<comment type="subcellular location">
    <subcellularLocation>
        <location evidence="1">Membrane</location>
        <topology evidence="1">Multi-pass membrane protein</topology>
    </subcellularLocation>
</comment>
<evidence type="ECO:0000313" key="9">
    <source>
        <dbReference type="Proteomes" id="UP000095038"/>
    </source>
</evidence>
<evidence type="ECO:0000256" key="6">
    <source>
        <dbReference type="ARBA" id="ARBA00061200"/>
    </source>
</evidence>
<keyword evidence="5 7" id="KW-0472">Membrane</keyword>
<dbReference type="OrthoDB" id="4476201at2759"/>
<protein>
    <submittedName>
        <fullName evidence="8">Gamma-aminobutyric acid transporter</fullName>
    </submittedName>
</protein>
<comment type="similarity">
    <text evidence="6">Belongs to the amino acid-polyamine-organocation (APC) superfamily. Amino acid/choline transporter (ACT) (TC 2.A.3.4) family.</text>
</comment>
<dbReference type="InterPro" id="IPR002293">
    <property type="entry name" value="AA/rel_permease1"/>
</dbReference>
<dbReference type="Proteomes" id="UP000095038">
    <property type="component" value="Unassembled WGS sequence"/>
</dbReference>
<dbReference type="FunCoup" id="A0A1D2VNT3">
    <property type="interactions" value="180"/>
</dbReference>
<feature type="transmembrane region" description="Helical" evidence="7">
    <location>
        <begin position="419"/>
        <end position="441"/>
    </location>
</feature>
<dbReference type="AlphaFoldDB" id="A0A1D2VNT3"/>
<evidence type="ECO:0000256" key="5">
    <source>
        <dbReference type="ARBA" id="ARBA00023136"/>
    </source>
</evidence>
<dbReference type="PANTHER" id="PTHR45649:SF6">
    <property type="entry name" value="GABA-SPECIFIC PERMEASE"/>
    <property type="match status" value="1"/>
</dbReference>
<organism evidence="8 9">
    <name type="scientific">Ascoidea rubescens DSM 1968</name>
    <dbReference type="NCBI Taxonomy" id="1344418"/>
    <lineage>
        <taxon>Eukaryota</taxon>
        <taxon>Fungi</taxon>
        <taxon>Dikarya</taxon>
        <taxon>Ascomycota</taxon>
        <taxon>Saccharomycotina</taxon>
        <taxon>Saccharomycetes</taxon>
        <taxon>Ascoideaceae</taxon>
        <taxon>Ascoidea</taxon>
    </lineage>
</organism>
<keyword evidence="9" id="KW-1185">Reference proteome</keyword>
<feature type="transmembrane region" description="Helical" evidence="7">
    <location>
        <begin position="461"/>
        <end position="479"/>
    </location>
</feature>
<dbReference type="STRING" id="1344418.A0A1D2VNT3"/>
<proteinExistence type="inferred from homology"/>
<feature type="transmembrane region" description="Helical" evidence="7">
    <location>
        <begin position="84"/>
        <end position="103"/>
    </location>
</feature>
<gene>
    <name evidence="8" type="ORF">ASCRUDRAFT_78424</name>
</gene>
<accession>A0A1D2VNT3</accession>
<dbReference type="RefSeq" id="XP_020049575.1">
    <property type="nucleotide sequence ID" value="XM_020194245.1"/>
</dbReference>
<sequence>MPKEKRSSSVVNTLSPIRSPLQQDIIDPRLAKDDNELLAEIGYKPELKRYFSTLQVFGVAFSIMGLLPSISSVMAIGLTGGTVGLVWGWFIASIFILLVGITMSELGSAIPTSGGLYYWTYHYAPESLKIPLSFLIGNSNTLALTGGLCSINYGFASEVLAAVAITYDGDFEITTARTYGVFAACVVSHIIVCCGASSKISRLQTFSIVCNVSLIILFLVALPIGTAKNTSGFRDAKFIFGKFENLSDWPDGWQFMLSLMPAVWTIGGFDSVIHCSEEATNASKSVPIGIIGAIASCGILGWVIIIMICACINEDIESVLNSPFGVPIAQIIYEALGKKWAIAFMALIAYCQWLMGASILVAISRQVWAFSRDNGLPFSSFIKVVYIKWSVPIRSVCFAGCLGIVVGLLCLIGSQAANALFTLAVSANYLSWGTPVFLRFVFGKDIFKPGPFYLGKTLSPIINWIALAWVAFIIVLCMFPASKSVEKETMNYTVVITCGIWISSMVYYYAYAHKNYFGPRKTINEIDDSSKEDINDLKDLGMTSVNAA</sequence>
<feature type="transmembrane region" description="Helical" evidence="7">
    <location>
        <begin position="142"/>
        <end position="167"/>
    </location>
</feature>
<dbReference type="FunFam" id="1.20.1740.10:FF:000046">
    <property type="entry name" value="Amino-acid permease, putative"/>
    <property type="match status" value="1"/>
</dbReference>
<dbReference type="InParanoid" id="A0A1D2VNT3"/>
<evidence type="ECO:0000256" key="7">
    <source>
        <dbReference type="SAM" id="Phobius"/>
    </source>
</evidence>
<feature type="transmembrane region" description="Helical" evidence="7">
    <location>
        <begin position="491"/>
        <end position="510"/>
    </location>
</feature>
<dbReference type="GO" id="GO:0016020">
    <property type="term" value="C:membrane"/>
    <property type="evidence" value="ECO:0007669"/>
    <property type="project" value="UniProtKB-SubCell"/>
</dbReference>
<evidence type="ECO:0000256" key="1">
    <source>
        <dbReference type="ARBA" id="ARBA00004141"/>
    </source>
</evidence>
<keyword evidence="3 7" id="KW-0812">Transmembrane</keyword>
<evidence type="ECO:0000256" key="4">
    <source>
        <dbReference type="ARBA" id="ARBA00022989"/>
    </source>
</evidence>